<proteinExistence type="inferred from homology"/>
<dbReference type="InterPro" id="IPR001478">
    <property type="entry name" value="PDZ"/>
</dbReference>
<dbReference type="InterPro" id="IPR008269">
    <property type="entry name" value="Lon_proteolytic"/>
</dbReference>
<protein>
    <recommendedName>
        <fullName evidence="1">endopeptidase La</fullName>
        <ecNumber evidence="1">3.4.21.53</ecNumber>
    </recommendedName>
</protein>
<evidence type="ECO:0000313" key="6">
    <source>
        <dbReference type="Proteomes" id="UP000838308"/>
    </source>
</evidence>
<feature type="domain" description="PDZ" evidence="3">
    <location>
        <begin position="127"/>
        <end position="163"/>
    </location>
</feature>
<reference evidence="5" key="1">
    <citation type="submission" date="2022-04" db="EMBL/GenBank/DDBJ databases">
        <authorList>
            <person name="Criscuolo A."/>
        </authorList>
    </citation>
    <scope>NUCLEOTIDE SEQUENCE</scope>
    <source>
        <strain evidence="5">CIP111895</strain>
    </source>
</reference>
<dbReference type="Pfam" id="PF05362">
    <property type="entry name" value="Lon_C"/>
    <property type="match status" value="1"/>
</dbReference>
<dbReference type="Gene3D" id="3.30.230.10">
    <property type="match status" value="1"/>
</dbReference>
<dbReference type="InterPro" id="IPR036034">
    <property type="entry name" value="PDZ_sf"/>
</dbReference>
<dbReference type="SUPFAM" id="SSF54211">
    <property type="entry name" value="Ribosomal protein S5 domain 2-like"/>
    <property type="match status" value="1"/>
</dbReference>
<feature type="active site" evidence="1">
    <location>
        <position position="241"/>
    </location>
</feature>
<dbReference type="InterPro" id="IPR027065">
    <property type="entry name" value="Lon_Prtase"/>
</dbReference>
<feature type="transmembrane region" description="Helical" evidence="2">
    <location>
        <begin position="12"/>
        <end position="32"/>
    </location>
</feature>
<keyword evidence="1" id="KW-0720">Serine protease</keyword>
<accession>A0ABM9ELG4</accession>
<gene>
    <name evidence="5" type="primary">ylbL</name>
    <name evidence="5" type="ORF">BACCIP111895_00511</name>
</gene>
<sequence>MEGVTLAMRKKIYLGSVLLIALLFIGGMYYSLPYYVSKPGMAKELGPIISVEDGYKDEGNFMLTTVRMGRANIYSYLEAKLSKYEELYPLERILYKKETQEEYNARQLHLMAGSKLNAIDVAYRKAGLPVQYKYKGIYVVQVVPGMPAEGKLQAGDRIFKVDGHQFPSSEKFIDYLSRKTAGEQVTFTYLRKNVTKTETLRLQPFKEDPKRVGIGISLVDDKEIIVNPKVKVKTDEIGGPSAGLMFTLEIYNQLTKEDLTKGYQIAGTGTIEVDGTVGPIGGIEQKIVAADKAGAEIFLAPNEKGVKNSNYRAAVKTARDIKTKMKIIPIDTFDDAVNYLEKLPKK</sequence>
<keyword evidence="6" id="KW-1185">Reference proteome</keyword>
<feature type="domain" description="Lon proteolytic" evidence="4">
    <location>
        <begin position="236"/>
        <end position="343"/>
    </location>
</feature>
<evidence type="ECO:0000256" key="1">
    <source>
        <dbReference type="PROSITE-ProRule" id="PRU01122"/>
    </source>
</evidence>
<evidence type="ECO:0000259" key="4">
    <source>
        <dbReference type="PROSITE" id="PS51786"/>
    </source>
</evidence>
<comment type="catalytic activity">
    <reaction evidence="1">
        <text>Hydrolysis of proteins in presence of ATP.</text>
        <dbReference type="EC" id="3.4.21.53"/>
    </reaction>
</comment>
<keyword evidence="1" id="KW-0645">Protease</keyword>
<dbReference type="Pfam" id="PF13180">
    <property type="entry name" value="PDZ_2"/>
    <property type="match status" value="1"/>
</dbReference>
<dbReference type="PROSITE" id="PS50106">
    <property type="entry name" value="PDZ"/>
    <property type="match status" value="1"/>
</dbReference>
<dbReference type="NCBIfam" id="NF041438">
    <property type="entry name" value="SepM_fam_S16"/>
    <property type="match status" value="1"/>
</dbReference>
<dbReference type="SMART" id="SM00228">
    <property type="entry name" value="PDZ"/>
    <property type="match status" value="1"/>
</dbReference>
<organism evidence="5 6">
    <name type="scientific">Neobacillus rhizosphaerae</name>
    <dbReference type="NCBI Taxonomy" id="2880965"/>
    <lineage>
        <taxon>Bacteria</taxon>
        <taxon>Bacillati</taxon>
        <taxon>Bacillota</taxon>
        <taxon>Bacilli</taxon>
        <taxon>Bacillales</taxon>
        <taxon>Bacillaceae</taxon>
        <taxon>Neobacillus</taxon>
    </lineage>
</organism>
<evidence type="ECO:0000259" key="3">
    <source>
        <dbReference type="PROSITE" id="PS50106"/>
    </source>
</evidence>
<dbReference type="EC" id="3.4.21.53" evidence="1"/>
<dbReference type="InterPro" id="IPR020568">
    <property type="entry name" value="Ribosomal_Su5_D2-typ_SF"/>
</dbReference>
<comment type="similarity">
    <text evidence="1">Belongs to the peptidase S16 family.</text>
</comment>
<dbReference type="Gene3D" id="2.30.42.10">
    <property type="match status" value="1"/>
</dbReference>
<evidence type="ECO:0000256" key="2">
    <source>
        <dbReference type="SAM" id="Phobius"/>
    </source>
</evidence>
<dbReference type="Proteomes" id="UP000838308">
    <property type="component" value="Unassembled WGS sequence"/>
</dbReference>
<dbReference type="PROSITE" id="PS51786">
    <property type="entry name" value="LON_PROTEOLYTIC"/>
    <property type="match status" value="1"/>
</dbReference>
<keyword evidence="2" id="KW-0812">Transmembrane</keyword>
<dbReference type="PANTHER" id="PTHR10046">
    <property type="entry name" value="ATP DEPENDENT LON PROTEASE FAMILY MEMBER"/>
    <property type="match status" value="1"/>
</dbReference>
<dbReference type="SUPFAM" id="SSF50156">
    <property type="entry name" value="PDZ domain-like"/>
    <property type="match status" value="1"/>
</dbReference>
<dbReference type="EMBL" id="CALBWS010000001">
    <property type="protein sequence ID" value="CAH2713376.1"/>
    <property type="molecule type" value="Genomic_DNA"/>
</dbReference>
<keyword evidence="2" id="KW-1133">Transmembrane helix</keyword>
<comment type="caution">
    <text evidence="5">The sequence shown here is derived from an EMBL/GenBank/DDBJ whole genome shotgun (WGS) entry which is preliminary data.</text>
</comment>
<feature type="active site" evidence="1">
    <location>
        <position position="286"/>
    </location>
</feature>
<name>A0ABM9ELG4_9BACI</name>
<dbReference type="InterPro" id="IPR014721">
    <property type="entry name" value="Ribsml_uS5_D2-typ_fold_subgr"/>
</dbReference>
<keyword evidence="2" id="KW-0472">Membrane</keyword>
<evidence type="ECO:0000313" key="5">
    <source>
        <dbReference type="EMBL" id="CAH2713376.1"/>
    </source>
</evidence>
<keyword evidence="1" id="KW-0378">Hydrolase</keyword>